<accession>A0A9W8PGK1</accession>
<evidence type="ECO:0000259" key="6">
    <source>
        <dbReference type="PROSITE" id="PS50600"/>
    </source>
</evidence>
<feature type="region of interest" description="Disordered" evidence="5">
    <location>
        <begin position="265"/>
        <end position="335"/>
    </location>
</feature>
<evidence type="ECO:0000313" key="7">
    <source>
        <dbReference type="EMBL" id="KAJ4006122.1"/>
    </source>
</evidence>
<organism evidence="7 8">
    <name type="scientific">Fusarium irregulare</name>
    <dbReference type="NCBI Taxonomy" id="2494466"/>
    <lineage>
        <taxon>Eukaryota</taxon>
        <taxon>Fungi</taxon>
        <taxon>Dikarya</taxon>
        <taxon>Ascomycota</taxon>
        <taxon>Pezizomycotina</taxon>
        <taxon>Sordariomycetes</taxon>
        <taxon>Hypocreomycetidae</taxon>
        <taxon>Hypocreales</taxon>
        <taxon>Nectriaceae</taxon>
        <taxon>Fusarium</taxon>
        <taxon>Fusarium incarnatum-equiseti species complex</taxon>
    </lineage>
</organism>
<dbReference type="SUPFAM" id="SSF54001">
    <property type="entry name" value="Cysteine proteinases"/>
    <property type="match status" value="1"/>
</dbReference>
<sequence length="887" mass="100122">MQHLRYREGTAEIARPNTREEGASWWLMPQEENRRAFPLPIRTSSSIRLHDQSFFENPKHTLDECSPGSIPINSKRRTLDSMDPPSDPTSHSANAGRGNGTIQVKQLLDMVLDQSPTDSVTNKAIVRNGIKNFPADQKDQLYAGIEKQKPKFRALIRANKARSFNSTRTAKRDRYIEYLDEQWDGRRNWSRPDLLRVPLGDKPSDNTIRPLKILTDLALEHDIPLQTLWQRGGALFDTICTGKRILSKEAAAAALDLFRKRMTALPGDVSEPGSTAPLPYNLGPDFADAPESFSTPHRENGSPVPSLEPEQGRSQKPETDTTGTPVRRDIRYHSPSSLGTLELEDTVDVVHTPLANSPVIDLTVDHTSPEDKEQDAETLAKHNKAVWDAIRTQLRDPEASLTDEVLAFCLKVVRQTSDAPEATVMDPLWLNLQDDHIPVSLHRIWDSLSTVYVPLHHDEGTTKHWSLLELRPHRTEILEFRTQTKQIWHHDSMHSYNRDTRIKTLLARKLGESRPFILSPYDVPQQSDGACCGLYVAIFLNYLLNDAPMPHSFCERDIRSNFLERLEKAGIDPCSPRPNKYNRNKPIVHASPDVPLTLEGSFGTPSPKSSAASSSASTNKLADIDFKQTKTTRAAKDLTKSDSIDASGFRSPSNTDFYQCVWQDTGSPNSRQTTPEQNIHVNDTLLQPNTTDHKLTSTQLFAQMDRWSRSNDGIDLSTAIAETEQLLHKRQNQADKAVKRRRLFETLGPVSEALQQANQATEEIGLIPFGEEGSIWSSKLEEDSWMLQLQAMSNLAKVQSQRFSVDTSEPEDMQNEITSIEAELRKMKEQNKKAKAARLMQEALKVMHEPKFRDQIVDYCVYVVSSKRLKSHGTVSICILFAHPQKR</sequence>
<protein>
    <recommendedName>
        <fullName evidence="6">Ubiquitin-like protease family profile domain-containing protein</fullName>
    </recommendedName>
</protein>
<dbReference type="GO" id="GO:0006508">
    <property type="term" value="P:proteolysis"/>
    <property type="evidence" value="ECO:0007669"/>
    <property type="project" value="UniProtKB-KW"/>
</dbReference>
<evidence type="ECO:0000256" key="3">
    <source>
        <dbReference type="ARBA" id="ARBA00022801"/>
    </source>
</evidence>
<gene>
    <name evidence="7" type="ORF">NW766_010951</name>
</gene>
<evidence type="ECO:0000256" key="5">
    <source>
        <dbReference type="SAM" id="MobiDB-lite"/>
    </source>
</evidence>
<feature type="region of interest" description="Disordered" evidence="5">
    <location>
        <begin position="62"/>
        <end position="98"/>
    </location>
</feature>
<reference evidence="7" key="1">
    <citation type="submission" date="2022-10" db="EMBL/GenBank/DDBJ databases">
        <title>Fusarium specimens isolated from Avocado Roots.</title>
        <authorList>
            <person name="Stajich J."/>
            <person name="Roper C."/>
            <person name="Heimlech-Rivalta G."/>
        </authorList>
    </citation>
    <scope>NUCLEOTIDE SEQUENCE</scope>
    <source>
        <strain evidence="7">CF00143</strain>
    </source>
</reference>
<dbReference type="Pfam" id="PF02902">
    <property type="entry name" value="Peptidase_C48"/>
    <property type="match status" value="1"/>
</dbReference>
<evidence type="ECO:0000256" key="4">
    <source>
        <dbReference type="SAM" id="Coils"/>
    </source>
</evidence>
<feature type="domain" description="Ubiquitin-like protease family profile" evidence="6">
    <location>
        <begin position="369"/>
        <end position="543"/>
    </location>
</feature>
<dbReference type="GO" id="GO:0008234">
    <property type="term" value="F:cysteine-type peptidase activity"/>
    <property type="evidence" value="ECO:0007669"/>
    <property type="project" value="InterPro"/>
</dbReference>
<dbReference type="GO" id="GO:0019783">
    <property type="term" value="F:ubiquitin-like protein peptidase activity"/>
    <property type="evidence" value="ECO:0007669"/>
    <property type="project" value="UniProtKB-ARBA"/>
</dbReference>
<feature type="region of interest" description="Disordered" evidence="5">
    <location>
        <begin position="573"/>
        <end position="619"/>
    </location>
</feature>
<dbReference type="InterPro" id="IPR038765">
    <property type="entry name" value="Papain-like_cys_pep_sf"/>
</dbReference>
<evidence type="ECO:0000256" key="1">
    <source>
        <dbReference type="ARBA" id="ARBA00005234"/>
    </source>
</evidence>
<dbReference type="EMBL" id="JAPDHF010000020">
    <property type="protein sequence ID" value="KAJ4006122.1"/>
    <property type="molecule type" value="Genomic_DNA"/>
</dbReference>
<feature type="compositionally biased region" description="Basic and acidic residues" evidence="5">
    <location>
        <begin position="310"/>
        <end position="319"/>
    </location>
</feature>
<evidence type="ECO:0000313" key="8">
    <source>
        <dbReference type="Proteomes" id="UP001152130"/>
    </source>
</evidence>
<keyword evidence="3" id="KW-0378">Hydrolase</keyword>
<feature type="coiled-coil region" evidence="4">
    <location>
        <begin position="810"/>
        <end position="840"/>
    </location>
</feature>
<proteinExistence type="inferred from homology"/>
<keyword evidence="8" id="KW-1185">Reference proteome</keyword>
<evidence type="ECO:0000256" key="2">
    <source>
        <dbReference type="ARBA" id="ARBA00022670"/>
    </source>
</evidence>
<comment type="caution">
    <text evidence="7">The sequence shown here is derived from an EMBL/GenBank/DDBJ whole genome shotgun (WGS) entry which is preliminary data.</text>
</comment>
<keyword evidence="2" id="KW-0645">Protease</keyword>
<dbReference type="PROSITE" id="PS50600">
    <property type="entry name" value="ULP_PROTEASE"/>
    <property type="match status" value="1"/>
</dbReference>
<dbReference type="Gene3D" id="3.40.395.10">
    <property type="entry name" value="Adenoviral Proteinase, Chain A"/>
    <property type="match status" value="1"/>
</dbReference>
<dbReference type="InterPro" id="IPR003653">
    <property type="entry name" value="Peptidase_C48_C"/>
</dbReference>
<name>A0A9W8PGK1_9HYPO</name>
<dbReference type="AlphaFoldDB" id="A0A9W8PGK1"/>
<dbReference type="Proteomes" id="UP001152130">
    <property type="component" value="Unassembled WGS sequence"/>
</dbReference>
<comment type="similarity">
    <text evidence="1">Belongs to the peptidase C48 family.</text>
</comment>
<keyword evidence="4" id="KW-0175">Coiled coil</keyword>